<keyword evidence="13" id="KW-0206">Cytoskeleton</keyword>
<keyword evidence="11" id="KW-0862">Zinc</keyword>
<keyword evidence="9" id="KW-0967">Endosome</keyword>
<evidence type="ECO:0000256" key="5">
    <source>
        <dbReference type="ARBA" id="ARBA00010938"/>
    </source>
</evidence>
<evidence type="ECO:0000313" key="18">
    <source>
        <dbReference type="EMBL" id="EDS37674.1"/>
    </source>
</evidence>
<evidence type="ECO:0000256" key="10">
    <source>
        <dbReference type="ARBA" id="ARBA00022771"/>
    </source>
</evidence>
<dbReference type="PROSITE" id="PS01357">
    <property type="entry name" value="ZF_ZZ_1"/>
    <property type="match status" value="1"/>
</dbReference>
<dbReference type="PANTHER" id="PTHR12268">
    <property type="entry name" value="E3 UBIQUITIN-PROTEIN LIGASE KCMF1"/>
    <property type="match status" value="1"/>
</dbReference>
<protein>
    <recommendedName>
        <fullName evidence="6">E3 ubiquitin-protein ligase KCMF1</fullName>
    </recommendedName>
</protein>
<keyword evidence="10 15" id="KW-0863">Zinc-finger</keyword>
<dbReference type="SMART" id="SM00184">
    <property type="entry name" value="RING"/>
    <property type="match status" value="1"/>
</dbReference>
<dbReference type="VEuPathDB" id="VectorBase:CQUJHB000994"/>
<dbReference type="VEuPathDB" id="VectorBase:CPIJ002935"/>
<comment type="subcellular location">
    <subcellularLocation>
        <location evidence="3">Cell membrane</location>
        <topology evidence="3">Peripheral membrane protein</topology>
        <orientation evidence="3">Cytoplasmic side</orientation>
    </subcellularLocation>
    <subcellularLocation>
        <location evidence="1">Cytoplasm</location>
        <location evidence="1">Cytoskeleton</location>
    </subcellularLocation>
    <subcellularLocation>
        <location evidence="4">Late endosome</location>
    </subcellularLocation>
    <subcellularLocation>
        <location evidence="2">Lysosome</location>
    </subcellularLocation>
</comment>
<sequence>MSEIHWGIVCDHCEKASFGGFRVACLVCRDYDLCEECHRKKRVSLNHQAYHPMLMIPPPKKMNEILDHPEQTRIFRCPNCGDGNFNVQELSAHCLEYHSYKSCKVRCPICVTFRTEGRKGWIAEDTLLLHLLASHQNDKGFGTKCSSCKADPIVGVRMACLICKRHDLCEECHSKKRFSRKHRSYHPVQTILPPNEMERSLKDVHQDEIRIFRCPFCGDDELNVRELIGHCGKYHASGHYLVHCPICISEEWQSDVWQSEQTRNILRHLKWLHFDENVDRWDEVESEARSDEEKNLEDIESEDEKCCICQESMKAEDCRKLTCSHSYHRECINQWLRDNTSCPNCRAEV</sequence>
<dbReference type="EnsemblMetazoa" id="CPIJ002935-RA">
    <property type="protein sequence ID" value="CPIJ002935-PA"/>
    <property type="gene ID" value="CPIJ002935"/>
</dbReference>
<gene>
    <name evidence="19" type="primary">6034199</name>
    <name evidence="18" type="ORF">CpipJ_CPIJ002935</name>
</gene>
<dbReference type="SMART" id="SM00291">
    <property type="entry name" value="ZnF_ZZ"/>
    <property type="match status" value="2"/>
</dbReference>
<reference evidence="18" key="1">
    <citation type="submission" date="2007-03" db="EMBL/GenBank/DDBJ databases">
        <title>Annotation of Culex pipiens quinquefasciatus.</title>
        <authorList>
            <consortium name="The Broad Institute Genome Sequencing Platform"/>
            <person name="Atkinson P.W."/>
            <person name="Hemingway J."/>
            <person name="Christensen B.M."/>
            <person name="Higgs S."/>
            <person name="Kodira C."/>
            <person name="Hannick L."/>
            <person name="Megy K."/>
            <person name="O'Leary S."/>
            <person name="Pearson M."/>
            <person name="Haas B.J."/>
            <person name="Mauceli E."/>
            <person name="Wortman J.R."/>
            <person name="Lee N.H."/>
            <person name="Guigo R."/>
            <person name="Stanke M."/>
            <person name="Alvarado L."/>
            <person name="Amedeo P."/>
            <person name="Antoine C.H."/>
            <person name="Arensburger P."/>
            <person name="Bidwell S.L."/>
            <person name="Crawford M."/>
            <person name="Camaro F."/>
            <person name="Devon K."/>
            <person name="Engels R."/>
            <person name="Hammond M."/>
            <person name="Howarth C."/>
            <person name="Koehrsen M."/>
            <person name="Lawson D."/>
            <person name="Montgomery P."/>
            <person name="Nene V."/>
            <person name="Nusbaum C."/>
            <person name="Puiu D."/>
            <person name="Romero-Severson J."/>
            <person name="Severson D.W."/>
            <person name="Shumway M."/>
            <person name="Sisk P."/>
            <person name="Stolte C."/>
            <person name="Zeng Q."/>
            <person name="Eisenstadt E."/>
            <person name="Fraser-Liggett C."/>
            <person name="Strausberg R."/>
            <person name="Galagan J."/>
            <person name="Birren B."/>
            <person name="Collins F.H."/>
        </authorList>
    </citation>
    <scope>NUCLEOTIDE SEQUENCE [LARGE SCALE GENOMIC DNA]</scope>
    <source>
        <strain evidence="18">JHB</strain>
    </source>
</reference>
<feature type="domain" description="ZZ-type" evidence="17">
    <location>
        <begin position="5"/>
        <end position="61"/>
    </location>
</feature>
<evidence type="ECO:0000256" key="11">
    <source>
        <dbReference type="ARBA" id="ARBA00022833"/>
    </source>
</evidence>
<evidence type="ECO:0000259" key="17">
    <source>
        <dbReference type="PROSITE" id="PS50135"/>
    </source>
</evidence>
<evidence type="ECO:0000313" key="19">
    <source>
        <dbReference type="EnsemblMetazoa" id="CPIJ002935-PA"/>
    </source>
</evidence>
<comment type="similarity">
    <text evidence="5">Belongs to the KCMF1 family.</text>
</comment>
<dbReference type="InterPro" id="IPR000433">
    <property type="entry name" value="Znf_ZZ"/>
</dbReference>
<keyword evidence="12" id="KW-0106">Calcium</keyword>
<dbReference type="PROSITE" id="PS50089">
    <property type="entry name" value="ZF_RING_2"/>
    <property type="match status" value="1"/>
</dbReference>
<feature type="domain" description="RING-type" evidence="16">
    <location>
        <begin position="306"/>
        <end position="346"/>
    </location>
</feature>
<dbReference type="SMART" id="SM00355">
    <property type="entry name" value="ZnF_C2H2"/>
    <property type="match status" value="3"/>
</dbReference>
<evidence type="ECO:0000256" key="3">
    <source>
        <dbReference type="ARBA" id="ARBA00004413"/>
    </source>
</evidence>
<dbReference type="Gene3D" id="3.30.40.10">
    <property type="entry name" value="Zinc/RING finger domain, C3HC4 (zinc finger)"/>
    <property type="match status" value="1"/>
</dbReference>
<dbReference type="VEuPathDB" id="VectorBase:CQUJHB007504"/>
<dbReference type="Gene3D" id="3.30.60.90">
    <property type="match status" value="2"/>
</dbReference>
<keyword evidence="8" id="KW-0479">Metal-binding</keyword>
<dbReference type="GO" id="GO:0010646">
    <property type="term" value="P:regulation of cell communication"/>
    <property type="evidence" value="ECO:0007669"/>
    <property type="project" value="UniProtKB-ARBA"/>
</dbReference>
<evidence type="ECO:0000313" key="20">
    <source>
        <dbReference type="Proteomes" id="UP000002320"/>
    </source>
</evidence>
<dbReference type="Pfam" id="PF13639">
    <property type="entry name" value="zf-RING_2"/>
    <property type="match status" value="1"/>
</dbReference>
<dbReference type="GO" id="GO:0005770">
    <property type="term" value="C:late endosome"/>
    <property type="evidence" value="ECO:0007669"/>
    <property type="project" value="UniProtKB-SubCell"/>
</dbReference>
<evidence type="ECO:0000259" key="16">
    <source>
        <dbReference type="PROSITE" id="PS50089"/>
    </source>
</evidence>
<dbReference type="HOGENOM" id="CLU_840076_0_0_1"/>
<evidence type="ECO:0000256" key="7">
    <source>
        <dbReference type="ARBA" id="ARBA00022490"/>
    </source>
</evidence>
<keyword evidence="14" id="KW-0458">Lysosome</keyword>
<evidence type="ECO:0000256" key="14">
    <source>
        <dbReference type="ARBA" id="ARBA00023228"/>
    </source>
</evidence>
<dbReference type="KEGG" id="cqu:CpipJ_CPIJ002935"/>
<keyword evidence="20" id="KW-1185">Reference proteome</keyword>
<evidence type="ECO:0000256" key="4">
    <source>
        <dbReference type="ARBA" id="ARBA00004603"/>
    </source>
</evidence>
<dbReference type="GO" id="GO:0023051">
    <property type="term" value="P:regulation of signaling"/>
    <property type="evidence" value="ECO:0007669"/>
    <property type="project" value="UniProtKB-ARBA"/>
</dbReference>
<dbReference type="GO" id="GO:0008270">
    <property type="term" value="F:zinc ion binding"/>
    <property type="evidence" value="ECO:0007669"/>
    <property type="project" value="UniProtKB-KW"/>
</dbReference>
<evidence type="ECO:0000256" key="13">
    <source>
        <dbReference type="ARBA" id="ARBA00023212"/>
    </source>
</evidence>
<keyword evidence="7" id="KW-0963">Cytoplasm</keyword>
<evidence type="ECO:0000256" key="8">
    <source>
        <dbReference type="ARBA" id="ARBA00022723"/>
    </source>
</evidence>
<dbReference type="PROSITE" id="PS50135">
    <property type="entry name" value="ZF_ZZ_2"/>
    <property type="match status" value="2"/>
</dbReference>
<dbReference type="InterPro" id="IPR043145">
    <property type="entry name" value="Znf_ZZ_sf"/>
</dbReference>
<evidence type="ECO:0000256" key="6">
    <source>
        <dbReference type="ARBA" id="ARBA00014999"/>
    </source>
</evidence>
<dbReference type="Pfam" id="PF00569">
    <property type="entry name" value="ZZ"/>
    <property type="match status" value="2"/>
</dbReference>
<evidence type="ECO:0000256" key="9">
    <source>
        <dbReference type="ARBA" id="ARBA00022753"/>
    </source>
</evidence>
<dbReference type="PANTHER" id="PTHR12268:SF14">
    <property type="entry name" value="DYSTROPHIN-1"/>
    <property type="match status" value="1"/>
</dbReference>
<dbReference type="InterPro" id="IPR050774">
    <property type="entry name" value="KCMF1/Dystrophin"/>
</dbReference>
<dbReference type="Pfam" id="PF05605">
    <property type="entry name" value="zf-Di19"/>
    <property type="match status" value="2"/>
</dbReference>
<dbReference type="GO" id="GO:0005764">
    <property type="term" value="C:lysosome"/>
    <property type="evidence" value="ECO:0007669"/>
    <property type="project" value="UniProtKB-SubCell"/>
</dbReference>
<name>B0W769_CULQU</name>
<dbReference type="SUPFAM" id="SSF57850">
    <property type="entry name" value="RING/U-box"/>
    <property type="match status" value="3"/>
</dbReference>
<evidence type="ECO:0000256" key="1">
    <source>
        <dbReference type="ARBA" id="ARBA00004245"/>
    </source>
</evidence>
<dbReference type="Proteomes" id="UP000002320">
    <property type="component" value="Unassembled WGS sequence"/>
</dbReference>
<feature type="domain" description="ZZ-type" evidence="17">
    <location>
        <begin position="140"/>
        <end position="196"/>
    </location>
</feature>
<dbReference type="InterPro" id="IPR013087">
    <property type="entry name" value="Znf_C2H2_type"/>
</dbReference>
<dbReference type="InParanoid" id="B0W769"/>
<reference evidence="19" key="2">
    <citation type="submission" date="2021-02" db="UniProtKB">
        <authorList>
            <consortium name="EnsemblMetazoa"/>
        </authorList>
    </citation>
    <scope>IDENTIFICATION</scope>
    <source>
        <strain evidence="19">JHB</strain>
    </source>
</reference>
<dbReference type="GO" id="GO:0005886">
    <property type="term" value="C:plasma membrane"/>
    <property type="evidence" value="ECO:0007669"/>
    <property type="project" value="TreeGrafter"/>
</dbReference>
<dbReference type="InterPro" id="IPR001841">
    <property type="entry name" value="Znf_RING"/>
</dbReference>
<evidence type="ECO:0000256" key="15">
    <source>
        <dbReference type="PROSITE-ProRule" id="PRU00228"/>
    </source>
</evidence>
<dbReference type="eggNOG" id="KOG1280">
    <property type="taxonomic scope" value="Eukaryota"/>
</dbReference>
<dbReference type="InterPro" id="IPR013083">
    <property type="entry name" value="Znf_RING/FYVE/PHD"/>
</dbReference>
<organism>
    <name type="scientific">Culex quinquefasciatus</name>
    <name type="common">Southern house mosquito</name>
    <name type="synonym">Culex pungens</name>
    <dbReference type="NCBI Taxonomy" id="7176"/>
    <lineage>
        <taxon>Eukaryota</taxon>
        <taxon>Metazoa</taxon>
        <taxon>Ecdysozoa</taxon>
        <taxon>Arthropoda</taxon>
        <taxon>Hexapoda</taxon>
        <taxon>Insecta</taxon>
        <taxon>Pterygota</taxon>
        <taxon>Neoptera</taxon>
        <taxon>Endopterygota</taxon>
        <taxon>Diptera</taxon>
        <taxon>Nematocera</taxon>
        <taxon>Culicoidea</taxon>
        <taxon>Culicidae</taxon>
        <taxon>Culicinae</taxon>
        <taxon>Culicini</taxon>
        <taxon>Culex</taxon>
        <taxon>Culex</taxon>
    </lineage>
</organism>
<proteinExistence type="inferred from homology"/>
<dbReference type="OrthoDB" id="7763487at2759"/>
<evidence type="ECO:0000256" key="12">
    <source>
        <dbReference type="ARBA" id="ARBA00022837"/>
    </source>
</evidence>
<dbReference type="InterPro" id="IPR008598">
    <property type="entry name" value="Di19_Zn-bd"/>
</dbReference>
<evidence type="ECO:0000256" key="2">
    <source>
        <dbReference type="ARBA" id="ARBA00004371"/>
    </source>
</evidence>
<accession>B0W769</accession>
<dbReference type="EMBL" id="DS231852">
    <property type="protein sequence ID" value="EDS37674.1"/>
    <property type="molecule type" value="Genomic_DNA"/>
</dbReference>
<dbReference type="AlphaFoldDB" id="B0W769"/>